<accession>A0A2T3FN58</accession>
<gene>
    <name evidence="1" type="ORF">C7U54_12725</name>
</gene>
<dbReference type="RefSeq" id="WP_107030546.1">
    <property type="nucleotide sequence ID" value="NZ_PYLQ01000025.1"/>
</dbReference>
<dbReference type="SUPFAM" id="SSF52980">
    <property type="entry name" value="Restriction endonuclease-like"/>
    <property type="match status" value="1"/>
</dbReference>
<reference evidence="1 2" key="1">
    <citation type="journal article" date="2019" name="Int. J. Syst. Evol. Microbiol.">
        <title>Faecalibacillus intestinalis gen. nov., sp. nov. and Faecalibacillus faecis sp. nov., isolated from human faeces.</title>
        <authorList>
            <person name="Seo B."/>
            <person name="Jeon K."/>
            <person name="Baek I."/>
            <person name="Lee Y.M."/>
            <person name="Baek K."/>
            <person name="Ko G."/>
        </authorList>
    </citation>
    <scope>NUCLEOTIDE SEQUENCE [LARGE SCALE GENOMIC DNA]</scope>
    <source>
        <strain evidence="1 2">SNUG30099</strain>
    </source>
</reference>
<dbReference type="InterPro" id="IPR011335">
    <property type="entry name" value="Restrct_endonuc-II-like"/>
</dbReference>
<protein>
    <recommendedName>
        <fullName evidence="3">NERD domain-containing protein</fullName>
    </recommendedName>
</protein>
<sequence length="752" mass="90051">MKDGAIALKIDDLMQKIDLNLLNEEMCIKLKNQKVELSNRDKKYLLNFFTYYKSGIKENILKAIVCFAIWEPDEAINQARKKGVFRYRVFGNNTKTKARYYLEYLILKKDILCFSRETNKYLKQKYEFVWLEHFYIETEKKIDKEIRYHYKRKIKKKINGIRFESSLHKELLAYIDRIFLLEEQKQTKQDGNYNILSTFSQEEKAEGISYLFFKYIQKYEISPEKNYIVDATYINSNKIEKLILLACQINYVLEMELLIDFYDYDIYYEGKNIILRNKDETLEKSVQLGYIMQKMQSILFFDRRYSGHKEYDCLETISRQIVQKFGNKIGKRVGNELLTRYIFEIPTVLLKKMSEQNIEGKVQFYKEEGVELEHFSKEMCMSLNQLYEKKVTQNCNAYDILLSQRFFRIIYFIQKNFYQNEKDINVIVQSLIPSIDREILKKILFMFLKNKQKVDEIYDLLSYDKNYKFDIQYTPFFETGKKVIFPISVMANSNLMRNTIAYSYLSKNKIVNDNNGIEPLVKLCENYFRQCSYEYEIFINKNYKYKGKSGEIDVLVVSNSDLIIIECKDPLMPTSNFEMRSTFEHIEKAQKQLDLSKKAFEDNGFRNKFFRDSLHIDAKYRNIYTCVVLGNRLFSIWSGVRHPIRNIHELDMILNSGIINSTFAKWSIWKGEKYSHEDLIDFLKQDGVFIKIMQDSMEAFDNKLTFAGKTIQYESYMLNMKKLFLICDDKLRLIEKRKNKCDEFFDINEEKN</sequence>
<dbReference type="Proteomes" id="UP000240974">
    <property type="component" value="Unassembled WGS sequence"/>
</dbReference>
<keyword evidence="2" id="KW-1185">Reference proteome</keyword>
<comment type="caution">
    <text evidence="1">The sequence shown here is derived from an EMBL/GenBank/DDBJ whole genome shotgun (WGS) entry which is preliminary data.</text>
</comment>
<proteinExistence type="predicted"/>
<dbReference type="AlphaFoldDB" id="A0A2T3FN58"/>
<evidence type="ECO:0000313" key="1">
    <source>
        <dbReference type="EMBL" id="PST36714.1"/>
    </source>
</evidence>
<name>A0A2T3FN58_9FIRM</name>
<evidence type="ECO:0008006" key="3">
    <source>
        <dbReference type="Google" id="ProtNLM"/>
    </source>
</evidence>
<evidence type="ECO:0000313" key="2">
    <source>
        <dbReference type="Proteomes" id="UP000240974"/>
    </source>
</evidence>
<dbReference type="EMBL" id="PYLQ01000025">
    <property type="protein sequence ID" value="PST36714.1"/>
    <property type="molecule type" value="Genomic_DNA"/>
</dbReference>
<organism evidence="1 2">
    <name type="scientific">Faecalibacillus intestinalis</name>
    <dbReference type="NCBI Taxonomy" id="1982626"/>
    <lineage>
        <taxon>Bacteria</taxon>
        <taxon>Bacillati</taxon>
        <taxon>Bacillota</taxon>
        <taxon>Erysipelotrichia</taxon>
        <taxon>Erysipelotrichales</taxon>
        <taxon>Coprobacillaceae</taxon>
        <taxon>Faecalibacillus</taxon>
    </lineage>
</organism>